<protein>
    <submittedName>
        <fullName evidence="3">YybH family protein</fullName>
    </submittedName>
</protein>
<dbReference type="Gene3D" id="3.10.450.50">
    <property type="match status" value="1"/>
</dbReference>
<dbReference type="InterPro" id="IPR032710">
    <property type="entry name" value="NTF2-like_dom_sf"/>
</dbReference>
<dbReference type="RefSeq" id="WP_381187838.1">
    <property type="nucleotide sequence ID" value="NZ_JBHSFK010000087.1"/>
</dbReference>
<organism evidence="3 4">
    <name type="scientific">Streptomyces vulcanius</name>
    <dbReference type="NCBI Taxonomy" id="1441876"/>
    <lineage>
        <taxon>Bacteria</taxon>
        <taxon>Bacillati</taxon>
        <taxon>Actinomycetota</taxon>
        <taxon>Actinomycetes</taxon>
        <taxon>Kitasatosporales</taxon>
        <taxon>Streptomycetaceae</taxon>
        <taxon>Streptomyces</taxon>
    </lineage>
</organism>
<dbReference type="Pfam" id="PF13474">
    <property type="entry name" value="SnoaL_3"/>
    <property type="match status" value="1"/>
</dbReference>
<comment type="caution">
    <text evidence="3">The sequence shown here is derived from an EMBL/GenBank/DDBJ whole genome shotgun (WGS) entry which is preliminary data.</text>
</comment>
<dbReference type="Proteomes" id="UP001595839">
    <property type="component" value="Unassembled WGS sequence"/>
</dbReference>
<sequence>MNKVVQEMVERWRVAFNGHQPDRMAELFAPDALFQGFGPDVLVGRDAVRGYYEAVPVYRTATDVSVLHSYAIGVGIVGGFVGLAFRDPKDVEDRVHLSLLLEHSADGWQIRQYHVSRVGS</sequence>
<keyword evidence="4" id="KW-1185">Reference proteome</keyword>
<gene>
    <name evidence="3" type="ORF">ACFPIH_55660</name>
</gene>
<evidence type="ECO:0000313" key="3">
    <source>
        <dbReference type="EMBL" id="MFC4508529.1"/>
    </source>
</evidence>
<proteinExistence type="predicted"/>
<evidence type="ECO:0000313" key="4">
    <source>
        <dbReference type="Proteomes" id="UP001595839"/>
    </source>
</evidence>
<keyword evidence="1" id="KW-0472">Membrane</keyword>
<evidence type="ECO:0000259" key="2">
    <source>
        <dbReference type="Pfam" id="PF13474"/>
    </source>
</evidence>
<dbReference type="EMBL" id="JBHSFK010000087">
    <property type="protein sequence ID" value="MFC4508529.1"/>
    <property type="molecule type" value="Genomic_DNA"/>
</dbReference>
<keyword evidence="1" id="KW-1133">Transmembrane helix</keyword>
<name>A0ABV9B938_9ACTN</name>
<dbReference type="InterPro" id="IPR037401">
    <property type="entry name" value="SnoaL-like"/>
</dbReference>
<accession>A0ABV9B938</accession>
<dbReference type="InterPro" id="IPR011944">
    <property type="entry name" value="Steroid_delta5-4_isomerase"/>
</dbReference>
<dbReference type="SUPFAM" id="SSF54427">
    <property type="entry name" value="NTF2-like"/>
    <property type="match status" value="1"/>
</dbReference>
<feature type="transmembrane region" description="Helical" evidence="1">
    <location>
        <begin position="67"/>
        <end position="85"/>
    </location>
</feature>
<evidence type="ECO:0000256" key="1">
    <source>
        <dbReference type="SAM" id="Phobius"/>
    </source>
</evidence>
<reference evidence="4" key="1">
    <citation type="journal article" date="2019" name="Int. J. Syst. Evol. Microbiol.">
        <title>The Global Catalogue of Microorganisms (GCM) 10K type strain sequencing project: providing services to taxonomists for standard genome sequencing and annotation.</title>
        <authorList>
            <consortium name="The Broad Institute Genomics Platform"/>
            <consortium name="The Broad Institute Genome Sequencing Center for Infectious Disease"/>
            <person name="Wu L."/>
            <person name="Ma J."/>
        </authorList>
    </citation>
    <scope>NUCLEOTIDE SEQUENCE [LARGE SCALE GENOMIC DNA]</scope>
    <source>
        <strain evidence="4">CGMCC 4.7177</strain>
    </source>
</reference>
<keyword evidence="1" id="KW-0812">Transmembrane</keyword>
<dbReference type="NCBIfam" id="TIGR02246">
    <property type="entry name" value="SgcJ/EcaC family oxidoreductase"/>
    <property type="match status" value="1"/>
</dbReference>
<feature type="domain" description="SnoaL-like" evidence="2">
    <location>
        <begin position="5"/>
        <end position="116"/>
    </location>
</feature>